<protein>
    <submittedName>
        <fullName evidence="8">FimB/Mfa2 family fimbrial subunit</fullName>
    </submittedName>
</protein>
<dbReference type="PROSITE" id="PS51257">
    <property type="entry name" value="PROKAR_LIPOPROTEIN"/>
    <property type="match status" value="1"/>
</dbReference>
<evidence type="ECO:0000256" key="3">
    <source>
        <dbReference type="ARBA" id="ARBA00022729"/>
    </source>
</evidence>
<evidence type="ECO:0000256" key="4">
    <source>
        <dbReference type="ARBA" id="ARBA00023136"/>
    </source>
</evidence>
<keyword evidence="3" id="KW-0732">Signal</keyword>
<comment type="caution">
    <text evidence="8">The sequence shown here is derived from an EMBL/GenBank/DDBJ whole genome shotgun (WGS) entry which is preliminary data.</text>
</comment>
<comment type="similarity">
    <text evidence="2">Belongs to the bacteroidetes fimbrillin superfamily. FimB/Mfa2 family.</text>
</comment>
<gene>
    <name evidence="8" type="ORF">F3B44_00530</name>
</gene>
<evidence type="ECO:0000256" key="2">
    <source>
        <dbReference type="ARBA" id="ARBA00007248"/>
    </source>
</evidence>
<evidence type="ECO:0000256" key="7">
    <source>
        <dbReference type="ARBA" id="ARBA00023288"/>
    </source>
</evidence>
<dbReference type="InterPro" id="IPR014941">
    <property type="entry name" value="FimB/Mfa2/Mfa3"/>
</dbReference>
<reference evidence="8 9" key="1">
    <citation type="journal article" date="2019" name="Nat. Med.">
        <title>A library of human gut bacterial isolates paired with longitudinal multiomics data enables mechanistic microbiome research.</title>
        <authorList>
            <person name="Poyet M."/>
            <person name="Groussin M."/>
            <person name="Gibbons S.M."/>
            <person name="Avila-Pacheco J."/>
            <person name="Jiang X."/>
            <person name="Kearney S.M."/>
            <person name="Perrotta A.R."/>
            <person name="Berdy B."/>
            <person name="Zhao S."/>
            <person name="Lieberman T.D."/>
            <person name="Swanson P.K."/>
            <person name="Smith M."/>
            <person name="Roesemann S."/>
            <person name="Alexander J.E."/>
            <person name="Rich S.A."/>
            <person name="Livny J."/>
            <person name="Vlamakis H."/>
            <person name="Clish C."/>
            <person name="Bullock K."/>
            <person name="Deik A."/>
            <person name="Scott J."/>
            <person name="Pierce K.A."/>
            <person name="Xavier R.J."/>
            <person name="Alm E.J."/>
        </authorList>
    </citation>
    <scope>NUCLEOTIDE SEQUENCE [LARGE SCALE GENOMIC DNA]</scope>
    <source>
        <strain evidence="8 9">BIOML-A106</strain>
    </source>
</reference>
<keyword evidence="4" id="KW-0472">Membrane</keyword>
<dbReference type="AlphaFoldDB" id="A0A5M5PFC6"/>
<proteinExistence type="inferred from homology"/>
<evidence type="ECO:0000313" key="8">
    <source>
        <dbReference type="EMBL" id="KAA4756274.1"/>
    </source>
</evidence>
<dbReference type="Proteomes" id="UP000479773">
    <property type="component" value="Unassembled WGS sequence"/>
</dbReference>
<keyword evidence="6" id="KW-0998">Cell outer membrane</keyword>
<evidence type="ECO:0000256" key="5">
    <source>
        <dbReference type="ARBA" id="ARBA00023139"/>
    </source>
</evidence>
<organism evidence="8 9">
    <name type="scientific">Bacteroides fragilis</name>
    <dbReference type="NCBI Taxonomy" id="817"/>
    <lineage>
        <taxon>Bacteria</taxon>
        <taxon>Pseudomonadati</taxon>
        <taxon>Bacteroidota</taxon>
        <taxon>Bacteroidia</taxon>
        <taxon>Bacteroidales</taxon>
        <taxon>Bacteroidaceae</taxon>
        <taxon>Bacteroides</taxon>
    </lineage>
</organism>
<dbReference type="EMBL" id="VWEQ01000001">
    <property type="protein sequence ID" value="KAA4756274.1"/>
    <property type="molecule type" value="Genomic_DNA"/>
</dbReference>
<sequence length="304" mass="32538">MRIHRLFYIMWVASVVSLSSCVKDDLYNTPHPDKGAVEVTTDWTGRSSDAVVPADYILRIGGEEQTVQGETNAFKSLFLPRTQSLLAYHQTEGVTISGTTATVNTLEDGTLNPMPGFLFSASKELDIQKDDTLKVVVPMMQRIRTLALTLKLNPGDERRIASTASTLTGIAPSMDLATGSVTATEGKSVAPVFTMGSDGGETRMGTPSVETRATGNPALATSLRLLGVMPGEKQELTLVVTLTNGTVQTIVTDLTESLKNFGGKMEPLALDATLTLPDEEETSAEVSAIISDWKIVDNGDIDVN</sequence>
<dbReference type="GO" id="GO:0009279">
    <property type="term" value="C:cell outer membrane"/>
    <property type="evidence" value="ECO:0007669"/>
    <property type="project" value="UniProtKB-SubCell"/>
</dbReference>
<comment type="subcellular location">
    <subcellularLocation>
        <location evidence="1">Cell outer membrane</location>
    </subcellularLocation>
</comment>
<name>A0A5M5PFC6_BACFG</name>
<keyword evidence="7" id="KW-0449">Lipoprotein</keyword>
<evidence type="ECO:0000256" key="6">
    <source>
        <dbReference type="ARBA" id="ARBA00023237"/>
    </source>
</evidence>
<keyword evidence="5" id="KW-0564">Palmitate</keyword>
<dbReference type="Pfam" id="PF08842">
    <property type="entry name" value="Mfa2"/>
    <property type="match status" value="1"/>
</dbReference>
<evidence type="ECO:0000313" key="9">
    <source>
        <dbReference type="Proteomes" id="UP000479773"/>
    </source>
</evidence>
<evidence type="ECO:0000256" key="1">
    <source>
        <dbReference type="ARBA" id="ARBA00004442"/>
    </source>
</evidence>
<accession>A0A5M5PFC6</accession>